<dbReference type="InterPro" id="IPR001296">
    <property type="entry name" value="Glyco_trans_1"/>
</dbReference>
<sequence>MTIDAVGGVWRYAMDLAIAMKMLGTDTVFLGFGPVPDAQKRHEAERIGTLRWSEAPLDWLVSDQSELGPVAQAIAQLVEEERVDLVHLNLPSQAAELNLPVPVLVVAHSCVVTWFASVRGEDVPADWAWQKEINKAGFSAANAVVAPSRAFAHLLQQAYGPELNVSVVHNTSRVEEEALQKNAFVCAAGRWWDDGKNGPLLDTVAHRIEWPLRMIGPLSSPSGSSMKLDHADHLGELCHDETLAVMRNAGIFVSPSLYEPFGLAALEAARLQCALVLADIPVYRELWGGVALFADPRDAGSFAVAVTRLIGDPCLRQTLGKQAQAASRRYSAEAQAEAMNALYCQLAGHPLVTAAAE</sequence>
<dbReference type="Pfam" id="PF00534">
    <property type="entry name" value="Glycos_transf_1"/>
    <property type="match status" value="1"/>
</dbReference>
<gene>
    <name evidence="3" type="ORF">ACFSE1_08820</name>
</gene>
<reference evidence="4" key="1">
    <citation type="journal article" date="2019" name="Int. J. Syst. Evol. Microbiol.">
        <title>The Global Catalogue of Microorganisms (GCM) 10K type strain sequencing project: providing services to taxonomists for standard genome sequencing and annotation.</title>
        <authorList>
            <consortium name="The Broad Institute Genomics Platform"/>
            <consortium name="The Broad Institute Genome Sequencing Center for Infectious Disease"/>
            <person name="Wu L."/>
            <person name="Ma J."/>
        </authorList>
    </citation>
    <scope>NUCLEOTIDE SEQUENCE [LARGE SCALE GENOMIC DNA]</scope>
    <source>
        <strain evidence="4">CG52</strain>
    </source>
</reference>
<evidence type="ECO:0000313" key="3">
    <source>
        <dbReference type="EMBL" id="MFD1745559.1"/>
    </source>
</evidence>
<accession>A0ABW4M3P3</accession>
<dbReference type="PANTHER" id="PTHR46401">
    <property type="entry name" value="GLYCOSYLTRANSFERASE WBBK-RELATED"/>
    <property type="match status" value="1"/>
</dbReference>
<protein>
    <submittedName>
        <fullName evidence="3">Glycosyltransferase family 4 protein</fullName>
        <ecNumber evidence="3">2.4.-.-</ecNumber>
    </submittedName>
</protein>
<dbReference type="EMBL" id="JBHUEQ010000015">
    <property type="protein sequence ID" value="MFD1745559.1"/>
    <property type="molecule type" value="Genomic_DNA"/>
</dbReference>
<evidence type="ECO:0000259" key="1">
    <source>
        <dbReference type="Pfam" id="PF00534"/>
    </source>
</evidence>
<evidence type="ECO:0000259" key="2">
    <source>
        <dbReference type="Pfam" id="PF13439"/>
    </source>
</evidence>
<proteinExistence type="predicted"/>
<dbReference type="EC" id="2.4.-.-" evidence="3"/>
<name>A0ABW4M3P3_9HYPH</name>
<comment type="caution">
    <text evidence="3">The sequence shown here is derived from an EMBL/GenBank/DDBJ whole genome shotgun (WGS) entry which is preliminary data.</text>
</comment>
<keyword evidence="3" id="KW-0328">Glycosyltransferase</keyword>
<keyword evidence="4" id="KW-1185">Reference proteome</keyword>
<dbReference type="RefSeq" id="WP_377399450.1">
    <property type="nucleotide sequence ID" value="NZ_JBHUEQ010000015.1"/>
</dbReference>
<dbReference type="InterPro" id="IPR028098">
    <property type="entry name" value="Glyco_trans_4-like_N"/>
</dbReference>
<dbReference type="Proteomes" id="UP001597322">
    <property type="component" value="Unassembled WGS sequence"/>
</dbReference>
<keyword evidence="3" id="KW-0808">Transferase</keyword>
<dbReference type="GO" id="GO:0016757">
    <property type="term" value="F:glycosyltransferase activity"/>
    <property type="evidence" value="ECO:0007669"/>
    <property type="project" value="UniProtKB-KW"/>
</dbReference>
<dbReference type="Gene3D" id="3.40.50.2000">
    <property type="entry name" value="Glycogen Phosphorylase B"/>
    <property type="match status" value="3"/>
</dbReference>
<feature type="domain" description="Glycosyl transferase family 1" evidence="1">
    <location>
        <begin position="228"/>
        <end position="324"/>
    </location>
</feature>
<dbReference type="SUPFAM" id="SSF53756">
    <property type="entry name" value="UDP-Glycosyltransferase/glycogen phosphorylase"/>
    <property type="match status" value="1"/>
</dbReference>
<dbReference type="CDD" id="cd03801">
    <property type="entry name" value="GT4_PimA-like"/>
    <property type="match status" value="1"/>
</dbReference>
<dbReference type="PANTHER" id="PTHR46401:SF8">
    <property type="entry name" value="BLL6006 PROTEIN"/>
    <property type="match status" value="1"/>
</dbReference>
<evidence type="ECO:0000313" key="4">
    <source>
        <dbReference type="Proteomes" id="UP001597322"/>
    </source>
</evidence>
<dbReference type="Pfam" id="PF13439">
    <property type="entry name" value="Glyco_transf_4"/>
    <property type="match status" value="1"/>
</dbReference>
<feature type="domain" description="Glycosyltransferase subfamily 4-like N-terminal" evidence="2">
    <location>
        <begin position="6"/>
        <end position="170"/>
    </location>
</feature>
<organism evidence="3 4">
    <name type="scientific">Rhizobium helianthi</name>
    <dbReference type="NCBI Taxonomy" id="1132695"/>
    <lineage>
        <taxon>Bacteria</taxon>
        <taxon>Pseudomonadati</taxon>
        <taxon>Pseudomonadota</taxon>
        <taxon>Alphaproteobacteria</taxon>
        <taxon>Hyphomicrobiales</taxon>
        <taxon>Rhizobiaceae</taxon>
        <taxon>Rhizobium/Agrobacterium group</taxon>
        <taxon>Rhizobium</taxon>
    </lineage>
</organism>